<proteinExistence type="inferred from homology"/>
<sequence>VKVYASWCKTCQIFDVRYRKLASQIGDKARFAEMQFDDPANEEMCQLLNANRLPYILMYKGNHGKIAEFKCGPAEFARLNDAVD</sequence>
<reference evidence="3 4" key="1">
    <citation type="journal article" date="2004" name="Science">
        <title>The genome of the diatom Thalassiosira pseudonana: ecology, evolution, and metabolism.</title>
        <authorList>
            <person name="Armbrust E.V."/>
            <person name="Berges J.A."/>
            <person name="Bowler C."/>
            <person name="Green B.R."/>
            <person name="Martinez D."/>
            <person name="Putnam N.H."/>
            <person name="Zhou S."/>
            <person name="Allen A.E."/>
            <person name="Apt K.E."/>
            <person name="Bechner M."/>
            <person name="Brzezinski M.A."/>
            <person name="Chaal B.K."/>
            <person name="Chiovitti A."/>
            <person name="Davis A.K."/>
            <person name="Demarest M.S."/>
            <person name="Detter J.C."/>
            <person name="Glavina T."/>
            <person name="Goodstein D."/>
            <person name="Hadi M.Z."/>
            <person name="Hellsten U."/>
            <person name="Hildebrand M."/>
            <person name="Jenkins B.D."/>
            <person name="Jurka J."/>
            <person name="Kapitonov V.V."/>
            <person name="Kroger N."/>
            <person name="Lau W.W."/>
            <person name="Lane T.W."/>
            <person name="Larimer F.W."/>
            <person name="Lippmeier J.C."/>
            <person name="Lucas S."/>
            <person name="Medina M."/>
            <person name="Montsant A."/>
            <person name="Obornik M."/>
            <person name="Parker M.S."/>
            <person name="Palenik B."/>
            <person name="Pazour G.J."/>
            <person name="Richardson P.M."/>
            <person name="Rynearson T.A."/>
            <person name="Saito M.A."/>
            <person name="Schwartz D.C."/>
            <person name="Thamatrakoln K."/>
            <person name="Valentin K."/>
            <person name="Vardi A."/>
            <person name="Wilkerson F.P."/>
            <person name="Rokhsar D.S."/>
        </authorList>
    </citation>
    <scope>NUCLEOTIDE SEQUENCE [LARGE SCALE GENOMIC DNA]</scope>
    <source>
        <strain evidence="3 4">CCMP1335</strain>
    </source>
</reference>
<dbReference type="GO" id="GO:0045454">
    <property type="term" value="P:cell redox homeostasis"/>
    <property type="evidence" value="ECO:0000318"/>
    <property type="project" value="GO_Central"/>
</dbReference>
<dbReference type="Gene3D" id="3.40.30.10">
    <property type="entry name" value="Glutaredoxin"/>
    <property type="match status" value="1"/>
</dbReference>
<protein>
    <recommendedName>
        <fullName evidence="2">Thioredoxin domain-containing protein</fullName>
    </recommendedName>
</protein>
<name>B8LDT9_THAPS</name>
<dbReference type="HOGENOM" id="CLU_090389_14_4_1"/>
<dbReference type="Pfam" id="PF00085">
    <property type="entry name" value="Thioredoxin"/>
    <property type="match status" value="1"/>
</dbReference>
<dbReference type="CDD" id="cd02961">
    <property type="entry name" value="PDI_a_family"/>
    <property type="match status" value="1"/>
</dbReference>
<comment type="similarity">
    <text evidence="1">Belongs to the thioredoxin family.</text>
</comment>
<evidence type="ECO:0000259" key="2">
    <source>
        <dbReference type="Pfam" id="PF00085"/>
    </source>
</evidence>
<feature type="non-terminal residue" evidence="3">
    <location>
        <position position="1"/>
    </location>
</feature>
<dbReference type="InterPro" id="IPR013766">
    <property type="entry name" value="Thioredoxin_domain"/>
</dbReference>
<dbReference type="STRING" id="35128.B8LDT9"/>
<dbReference type="Proteomes" id="UP000001449">
    <property type="component" value="Unassembled WGS sequence"/>
</dbReference>
<feature type="domain" description="Thioredoxin" evidence="2">
    <location>
        <begin position="1"/>
        <end position="77"/>
    </location>
</feature>
<dbReference type="PaxDb" id="35128-Thaps264651"/>
<dbReference type="RefSeq" id="XP_002297216.1">
    <property type="nucleotide sequence ID" value="XM_002297180.1"/>
</dbReference>
<feature type="non-terminal residue" evidence="3">
    <location>
        <position position="84"/>
    </location>
</feature>
<dbReference type="InParanoid" id="B8LDT9"/>
<gene>
    <name evidence="3" type="ORF">THAPSDRAFT_264651</name>
</gene>
<evidence type="ECO:0000313" key="3">
    <source>
        <dbReference type="EMBL" id="EED86541.1"/>
    </source>
</evidence>
<dbReference type="SUPFAM" id="SSF52833">
    <property type="entry name" value="Thioredoxin-like"/>
    <property type="match status" value="1"/>
</dbReference>
<evidence type="ECO:0000313" key="4">
    <source>
        <dbReference type="Proteomes" id="UP000001449"/>
    </source>
</evidence>
<dbReference type="EMBL" id="DS999421">
    <property type="protein sequence ID" value="EED86541.1"/>
    <property type="molecule type" value="Genomic_DNA"/>
</dbReference>
<dbReference type="InterPro" id="IPR036249">
    <property type="entry name" value="Thioredoxin-like_sf"/>
</dbReference>
<dbReference type="GeneID" id="7451841"/>
<accession>B8LDT9</accession>
<keyword evidence="4" id="KW-1185">Reference proteome</keyword>
<evidence type="ECO:0000256" key="1">
    <source>
        <dbReference type="ARBA" id="ARBA00008987"/>
    </source>
</evidence>
<organism evidence="3 4">
    <name type="scientific">Thalassiosira pseudonana</name>
    <name type="common">Marine diatom</name>
    <name type="synonym">Cyclotella nana</name>
    <dbReference type="NCBI Taxonomy" id="35128"/>
    <lineage>
        <taxon>Eukaryota</taxon>
        <taxon>Sar</taxon>
        <taxon>Stramenopiles</taxon>
        <taxon>Ochrophyta</taxon>
        <taxon>Bacillariophyta</taxon>
        <taxon>Coscinodiscophyceae</taxon>
        <taxon>Thalassiosirophycidae</taxon>
        <taxon>Thalassiosirales</taxon>
        <taxon>Thalassiosiraceae</taxon>
        <taxon>Thalassiosira</taxon>
    </lineage>
</organism>
<dbReference type="eggNOG" id="ENOG502SDCR">
    <property type="taxonomic scope" value="Eukaryota"/>
</dbReference>
<reference evidence="3 4" key="2">
    <citation type="journal article" date="2008" name="Nature">
        <title>The Phaeodactylum genome reveals the evolutionary history of diatom genomes.</title>
        <authorList>
            <person name="Bowler C."/>
            <person name="Allen A.E."/>
            <person name="Badger J.H."/>
            <person name="Grimwood J."/>
            <person name="Jabbari K."/>
            <person name="Kuo A."/>
            <person name="Maheswari U."/>
            <person name="Martens C."/>
            <person name="Maumus F."/>
            <person name="Otillar R.P."/>
            <person name="Rayko E."/>
            <person name="Salamov A."/>
            <person name="Vandepoele K."/>
            <person name="Beszteri B."/>
            <person name="Gruber A."/>
            <person name="Heijde M."/>
            <person name="Katinka M."/>
            <person name="Mock T."/>
            <person name="Valentin K."/>
            <person name="Verret F."/>
            <person name="Berges J.A."/>
            <person name="Brownlee C."/>
            <person name="Cadoret J.P."/>
            <person name="Chiovitti A."/>
            <person name="Choi C.J."/>
            <person name="Coesel S."/>
            <person name="De Martino A."/>
            <person name="Detter J.C."/>
            <person name="Durkin C."/>
            <person name="Falciatore A."/>
            <person name="Fournet J."/>
            <person name="Haruta M."/>
            <person name="Huysman M.J."/>
            <person name="Jenkins B.D."/>
            <person name="Jiroutova K."/>
            <person name="Jorgensen R.E."/>
            <person name="Joubert Y."/>
            <person name="Kaplan A."/>
            <person name="Kroger N."/>
            <person name="Kroth P.G."/>
            <person name="La Roche J."/>
            <person name="Lindquist E."/>
            <person name="Lommer M."/>
            <person name="Martin-Jezequel V."/>
            <person name="Lopez P.J."/>
            <person name="Lucas S."/>
            <person name="Mangogna M."/>
            <person name="McGinnis K."/>
            <person name="Medlin L.K."/>
            <person name="Montsant A."/>
            <person name="Oudot-Le Secq M.P."/>
            <person name="Napoli C."/>
            <person name="Obornik M."/>
            <person name="Parker M.S."/>
            <person name="Petit J.L."/>
            <person name="Porcel B.M."/>
            <person name="Poulsen N."/>
            <person name="Robison M."/>
            <person name="Rychlewski L."/>
            <person name="Rynearson T.A."/>
            <person name="Schmutz J."/>
            <person name="Shapiro H."/>
            <person name="Siaut M."/>
            <person name="Stanley M."/>
            <person name="Sussman M.R."/>
            <person name="Taylor A.R."/>
            <person name="Vardi A."/>
            <person name="von Dassow P."/>
            <person name="Vyverman W."/>
            <person name="Willis A."/>
            <person name="Wyrwicz L.S."/>
            <person name="Rokhsar D.S."/>
            <person name="Weissenbach J."/>
            <person name="Armbrust E.V."/>
            <person name="Green B.R."/>
            <person name="Van de Peer Y."/>
            <person name="Grigoriev I.V."/>
        </authorList>
    </citation>
    <scope>NUCLEOTIDE SEQUENCE [LARGE SCALE GENOMIC DNA]</scope>
    <source>
        <strain evidence="3 4">CCMP1335</strain>
    </source>
</reference>
<dbReference type="KEGG" id="tps:THAPSDRAFT_264651"/>
<dbReference type="PANTHER" id="PTHR43601">
    <property type="entry name" value="THIOREDOXIN, MITOCHONDRIAL"/>
    <property type="match status" value="1"/>
</dbReference>
<dbReference type="AlphaFoldDB" id="B8LDT9"/>
<dbReference type="PANTHER" id="PTHR43601:SF32">
    <property type="entry name" value="THIOREDOXIN-LIKE 2-2, CHLOROPLASTIC"/>
    <property type="match status" value="1"/>
</dbReference>